<gene>
    <name evidence="3" type="ORF">KC19_3G050100</name>
</gene>
<keyword evidence="1" id="KW-0175">Coiled coil</keyword>
<reference evidence="3" key="1">
    <citation type="submission" date="2020-06" db="EMBL/GenBank/DDBJ databases">
        <title>WGS assembly of Ceratodon purpureus strain R40.</title>
        <authorList>
            <person name="Carey S.B."/>
            <person name="Jenkins J."/>
            <person name="Shu S."/>
            <person name="Lovell J.T."/>
            <person name="Sreedasyam A."/>
            <person name="Maumus F."/>
            <person name="Tiley G.P."/>
            <person name="Fernandez-Pozo N."/>
            <person name="Barry K."/>
            <person name="Chen C."/>
            <person name="Wang M."/>
            <person name="Lipzen A."/>
            <person name="Daum C."/>
            <person name="Saski C.A."/>
            <person name="Payton A.C."/>
            <person name="Mcbreen J.C."/>
            <person name="Conrad R.E."/>
            <person name="Kollar L.M."/>
            <person name="Olsson S."/>
            <person name="Huttunen S."/>
            <person name="Landis J.B."/>
            <person name="Wickett N.J."/>
            <person name="Johnson M.G."/>
            <person name="Rensing S.A."/>
            <person name="Grimwood J."/>
            <person name="Schmutz J."/>
            <person name="Mcdaniel S.F."/>
        </authorList>
    </citation>
    <scope>NUCLEOTIDE SEQUENCE</scope>
    <source>
        <strain evidence="3">R40</strain>
    </source>
</reference>
<evidence type="ECO:0000313" key="4">
    <source>
        <dbReference type="Proteomes" id="UP000822688"/>
    </source>
</evidence>
<sequence length="630" mass="69422">MAVDHHEGGEVVQKPPEIPRPFTAAVSNLLRPHHRDKESLLDELLELKNALVNQKFHLQLHIQHAGQVQEENDRLEKSVENLELAYGLEAPRVGGEGKLTSKLLGLKARLQEKQLLCNGREVEIGLLQKDIRVTHSRELEIERDLFATEVGSLQKIIRGLRRVFVRITKKSIVNSKSEIVELSRQSSEAKSAISSANSKFSQLEAHSLVLAKLKRQEECETMRLEHSIIKLGDDTRQIIKDKIAAEKAAHYAAQPAAAAPAEAKTSKGKLKEFEPDSGDADAMAQLEAEFLAQVETAAVEFIETVPASQPPSPKNEDQIKKQHTVFETRKEFFTGRVEEAEIKFVMAMEAIEYGQAKTKLGQSSTKMLAAAEKARKELEALAKQLAEDAKKAKEEAARLQAELDRLRGMGSGDKRWKSENVTIVVGTEHLKREDYKVQVADKGAAIDIDVDISKSGLLAFGGGSKEAVEAARAREAAEAKRLNELNEAMKKAQDEAKSLSDAMKKAQEERDKLAAELARLQAMGSGGKRWKSETVSVVMGDKTLSSEEYKFKVQDKGAQIDIDVQISGISSKISDELEAVKKSLLDDDTSKLIKTNIKEVLQHLENIAEVVKPKSGAGPSKHDVDSGGHS</sequence>
<evidence type="ECO:0000313" key="3">
    <source>
        <dbReference type="EMBL" id="KAG0582305.1"/>
    </source>
</evidence>
<dbReference type="AlphaFoldDB" id="A0A8T0IH15"/>
<organism evidence="3 4">
    <name type="scientific">Ceratodon purpureus</name>
    <name type="common">Fire moss</name>
    <name type="synonym">Dicranum purpureum</name>
    <dbReference type="NCBI Taxonomy" id="3225"/>
    <lineage>
        <taxon>Eukaryota</taxon>
        <taxon>Viridiplantae</taxon>
        <taxon>Streptophyta</taxon>
        <taxon>Embryophyta</taxon>
        <taxon>Bryophyta</taxon>
        <taxon>Bryophytina</taxon>
        <taxon>Bryopsida</taxon>
        <taxon>Dicranidae</taxon>
        <taxon>Pseudoditrichales</taxon>
        <taxon>Ditrichaceae</taxon>
        <taxon>Ceratodon</taxon>
    </lineage>
</organism>
<feature type="compositionally biased region" description="Basic and acidic residues" evidence="2">
    <location>
        <begin position="620"/>
        <end position="630"/>
    </location>
</feature>
<keyword evidence="4" id="KW-1185">Reference proteome</keyword>
<protein>
    <submittedName>
        <fullName evidence="3">Uncharacterized protein</fullName>
    </submittedName>
</protein>
<evidence type="ECO:0000256" key="2">
    <source>
        <dbReference type="SAM" id="MobiDB-lite"/>
    </source>
</evidence>
<comment type="caution">
    <text evidence="3">The sequence shown here is derived from an EMBL/GenBank/DDBJ whole genome shotgun (WGS) entry which is preliminary data.</text>
</comment>
<proteinExistence type="predicted"/>
<feature type="coiled-coil region" evidence="1">
    <location>
        <begin position="364"/>
        <end position="409"/>
    </location>
</feature>
<name>A0A8T0IH15_CERPU</name>
<accession>A0A8T0IH15</accession>
<feature type="region of interest" description="Disordered" evidence="2">
    <location>
        <begin position="611"/>
        <end position="630"/>
    </location>
</feature>
<feature type="coiled-coil region" evidence="1">
    <location>
        <begin position="465"/>
        <end position="523"/>
    </location>
</feature>
<dbReference type="EMBL" id="CM026423">
    <property type="protein sequence ID" value="KAG0582305.1"/>
    <property type="molecule type" value="Genomic_DNA"/>
</dbReference>
<evidence type="ECO:0000256" key="1">
    <source>
        <dbReference type="SAM" id="Coils"/>
    </source>
</evidence>
<dbReference type="Proteomes" id="UP000822688">
    <property type="component" value="Chromosome 3"/>
</dbReference>